<reference evidence="7" key="2">
    <citation type="submission" date="2020-09" db="EMBL/GenBank/DDBJ databases">
        <authorList>
            <person name="Sun Q."/>
            <person name="Kim S."/>
        </authorList>
    </citation>
    <scope>NUCLEOTIDE SEQUENCE</scope>
    <source>
        <strain evidence="7">KCTC 23714</strain>
    </source>
</reference>
<dbReference type="PANTHER" id="PTHR37422">
    <property type="entry name" value="TEICHURONIC ACID BIOSYNTHESIS PROTEIN TUAE"/>
    <property type="match status" value="1"/>
</dbReference>
<feature type="transmembrane region" description="Helical" evidence="5">
    <location>
        <begin position="75"/>
        <end position="103"/>
    </location>
</feature>
<sequence length="503" mass="53854">MAETKRHQGRFSRMNDRYAVGLSLIAAGSAVPLASNRPGWWMLWTGLIALMAALHLIQAARIAPNRQPRFLAQKWLFGAALLVPAYAMVQALPIAGVLPQILAPMRSGMEGLRGATLSVAPDASLIGALRVLGYILFLALVVEVATRRQRLTRIGRIVFIGITLQAIWALVALKLLNDFSFWGEKTSYQGAATGTFVNRNSLATFLGFGLVLGTVLVGRLADGPRMRMSRPQSLPERLGFEGGLILLGMLLILLALVATQSRLGLLASALGVATTFLLLRRRSGLPTRRLWAESGVILLIFAIGLAIFGANGVLQRLLFIEGDGGIRLDLYRQTLGMVALRPLTGFGFDAFGVAFEAFRSPPLNGRSFYDLAHNSYLGLWAEQGLIIGSIPPILLTIAGVISWRRLSDEQGFPSFAAGAIGVLVMGGVHSLGDFSLEVPANNFVFLLLVGLGIARKIQSESDDPAPVAAKPLQPVPSAATRTLVIELAPQPGAKGEDNRGPST</sequence>
<feature type="transmembrane region" description="Helical" evidence="5">
    <location>
        <begin position="18"/>
        <end position="35"/>
    </location>
</feature>
<accession>A0A918J6J0</accession>
<feature type="transmembrane region" description="Helical" evidence="5">
    <location>
        <begin position="238"/>
        <end position="257"/>
    </location>
</feature>
<keyword evidence="4 5" id="KW-0472">Membrane</keyword>
<name>A0A918J6J0_9RHOB</name>
<dbReference type="EMBL" id="BMYQ01000020">
    <property type="protein sequence ID" value="GGW45544.1"/>
    <property type="molecule type" value="Genomic_DNA"/>
</dbReference>
<proteinExistence type="predicted"/>
<keyword evidence="3 5" id="KW-1133">Transmembrane helix</keyword>
<feature type="transmembrane region" description="Helical" evidence="5">
    <location>
        <begin position="263"/>
        <end position="279"/>
    </location>
</feature>
<feature type="transmembrane region" description="Helical" evidence="5">
    <location>
        <begin position="384"/>
        <end position="403"/>
    </location>
</feature>
<evidence type="ECO:0000256" key="2">
    <source>
        <dbReference type="ARBA" id="ARBA00022692"/>
    </source>
</evidence>
<organism evidence="7 8">
    <name type="scientific">Gemmobacter lanyuensis</name>
    <dbReference type="NCBI Taxonomy" id="1054497"/>
    <lineage>
        <taxon>Bacteria</taxon>
        <taxon>Pseudomonadati</taxon>
        <taxon>Pseudomonadota</taxon>
        <taxon>Alphaproteobacteria</taxon>
        <taxon>Rhodobacterales</taxon>
        <taxon>Paracoccaceae</taxon>
        <taxon>Gemmobacter</taxon>
    </lineage>
</organism>
<dbReference type="RefSeq" id="WP_189635377.1">
    <property type="nucleotide sequence ID" value="NZ_BMYQ01000020.1"/>
</dbReference>
<dbReference type="InterPro" id="IPR051533">
    <property type="entry name" value="WaaL-like"/>
</dbReference>
<dbReference type="Proteomes" id="UP000628984">
    <property type="component" value="Unassembled WGS sequence"/>
</dbReference>
<feature type="transmembrane region" description="Helical" evidence="5">
    <location>
        <begin position="291"/>
        <end position="310"/>
    </location>
</feature>
<feature type="domain" description="O-antigen ligase-related" evidence="6">
    <location>
        <begin position="248"/>
        <end position="386"/>
    </location>
</feature>
<comment type="caution">
    <text evidence="7">The sequence shown here is derived from an EMBL/GenBank/DDBJ whole genome shotgun (WGS) entry which is preliminary data.</text>
</comment>
<protein>
    <recommendedName>
        <fullName evidence="6">O-antigen ligase-related domain-containing protein</fullName>
    </recommendedName>
</protein>
<feature type="transmembrane region" description="Helical" evidence="5">
    <location>
        <begin position="415"/>
        <end position="432"/>
    </location>
</feature>
<feature type="transmembrane region" description="Helical" evidence="5">
    <location>
        <begin position="196"/>
        <end position="217"/>
    </location>
</feature>
<dbReference type="InterPro" id="IPR007016">
    <property type="entry name" value="O-antigen_ligase-rel_domated"/>
</dbReference>
<evidence type="ECO:0000256" key="1">
    <source>
        <dbReference type="ARBA" id="ARBA00004141"/>
    </source>
</evidence>
<feature type="transmembrane region" description="Helical" evidence="5">
    <location>
        <begin position="123"/>
        <end position="145"/>
    </location>
</feature>
<evidence type="ECO:0000313" key="8">
    <source>
        <dbReference type="Proteomes" id="UP000628984"/>
    </source>
</evidence>
<dbReference type="PANTHER" id="PTHR37422:SF23">
    <property type="entry name" value="TEICHURONIC ACID BIOSYNTHESIS PROTEIN TUAE"/>
    <property type="match status" value="1"/>
</dbReference>
<evidence type="ECO:0000259" key="6">
    <source>
        <dbReference type="Pfam" id="PF04932"/>
    </source>
</evidence>
<evidence type="ECO:0000313" key="7">
    <source>
        <dbReference type="EMBL" id="GGW45544.1"/>
    </source>
</evidence>
<comment type="subcellular location">
    <subcellularLocation>
        <location evidence="1">Membrane</location>
        <topology evidence="1">Multi-pass membrane protein</topology>
    </subcellularLocation>
</comment>
<keyword evidence="2 5" id="KW-0812">Transmembrane</keyword>
<feature type="transmembrane region" description="Helical" evidence="5">
    <location>
        <begin position="41"/>
        <end position="63"/>
    </location>
</feature>
<gene>
    <name evidence="7" type="ORF">GCM10011452_37100</name>
</gene>
<evidence type="ECO:0000256" key="3">
    <source>
        <dbReference type="ARBA" id="ARBA00022989"/>
    </source>
</evidence>
<evidence type="ECO:0000256" key="5">
    <source>
        <dbReference type="SAM" id="Phobius"/>
    </source>
</evidence>
<dbReference type="GO" id="GO:0016020">
    <property type="term" value="C:membrane"/>
    <property type="evidence" value="ECO:0007669"/>
    <property type="project" value="UniProtKB-SubCell"/>
</dbReference>
<feature type="transmembrane region" description="Helical" evidence="5">
    <location>
        <begin position="157"/>
        <end position="176"/>
    </location>
</feature>
<evidence type="ECO:0000256" key="4">
    <source>
        <dbReference type="ARBA" id="ARBA00023136"/>
    </source>
</evidence>
<reference evidence="7" key="1">
    <citation type="journal article" date="2014" name="Int. J. Syst. Evol. Microbiol.">
        <title>Complete genome sequence of Corynebacterium casei LMG S-19264T (=DSM 44701T), isolated from a smear-ripened cheese.</title>
        <authorList>
            <consortium name="US DOE Joint Genome Institute (JGI-PGF)"/>
            <person name="Walter F."/>
            <person name="Albersmeier A."/>
            <person name="Kalinowski J."/>
            <person name="Ruckert C."/>
        </authorList>
    </citation>
    <scope>NUCLEOTIDE SEQUENCE</scope>
    <source>
        <strain evidence="7">KCTC 23714</strain>
    </source>
</reference>
<dbReference type="AlphaFoldDB" id="A0A918J6J0"/>
<dbReference type="Pfam" id="PF04932">
    <property type="entry name" value="Wzy_C"/>
    <property type="match status" value="1"/>
</dbReference>
<keyword evidence="8" id="KW-1185">Reference proteome</keyword>